<feature type="domain" description="TBC1" evidence="1">
    <location>
        <begin position="2"/>
        <end position="54"/>
    </location>
</feature>
<evidence type="ECO:0000313" key="2">
    <source>
        <dbReference type="EMBL" id="CAF3981231.1"/>
    </source>
</evidence>
<dbReference type="Pfam" id="PF19430">
    <property type="entry name" value="TBC1D23_C"/>
    <property type="match status" value="1"/>
</dbReference>
<name>A0A8S2MYR2_9BILA</name>
<dbReference type="InterPro" id="IPR045799">
    <property type="entry name" value="TBC1D23_C"/>
</dbReference>
<sequence>LLLVSSTHLFILRKLPEHKTMANLVSRRPLESITKITSKKHFPEIITFRYATNQDEQEKKVKAKTKLPIDYDRVYLPDAGDATKNIKLLIVKSLNMFDNPNEIGST</sequence>
<evidence type="ECO:0000259" key="1">
    <source>
        <dbReference type="Pfam" id="PF19430"/>
    </source>
</evidence>
<dbReference type="EMBL" id="CAJOBI010003806">
    <property type="protein sequence ID" value="CAF3981231.1"/>
    <property type="molecule type" value="Genomic_DNA"/>
</dbReference>
<organism evidence="2 3">
    <name type="scientific">Rotaria magnacalcarata</name>
    <dbReference type="NCBI Taxonomy" id="392030"/>
    <lineage>
        <taxon>Eukaryota</taxon>
        <taxon>Metazoa</taxon>
        <taxon>Spiralia</taxon>
        <taxon>Gnathifera</taxon>
        <taxon>Rotifera</taxon>
        <taxon>Eurotatoria</taxon>
        <taxon>Bdelloidea</taxon>
        <taxon>Philodinida</taxon>
        <taxon>Philodinidae</taxon>
        <taxon>Rotaria</taxon>
    </lineage>
</organism>
<proteinExistence type="predicted"/>
<reference evidence="2" key="1">
    <citation type="submission" date="2021-02" db="EMBL/GenBank/DDBJ databases">
        <authorList>
            <person name="Nowell W R."/>
        </authorList>
    </citation>
    <scope>NUCLEOTIDE SEQUENCE</scope>
</reference>
<dbReference type="Proteomes" id="UP000676336">
    <property type="component" value="Unassembled WGS sequence"/>
</dbReference>
<protein>
    <recommendedName>
        <fullName evidence="1">TBC1 domain-containing protein</fullName>
    </recommendedName>
</protein>
<feature type="non-terminal residue" evidence="2">
    <location>
        <position position="1"/>
    </location>
</feature>
<evidence type="ECO:0000313" key="3">
    <source>
        <dbReference type="Proteomes" id="UP000676336"/>
    </source>
</evidence>
<dbReference type="AlphaFoldDB" id="A0A8S2MYR2"/>
<comment type="caution">
    <text evidence="2">The sequence shown here is derived from an EMBL/GenBank/DDBJ whole genome shotgun (WGS) entry which is preliminary data.</text>
</comment>
<dbReference type="CDD" id="cd20788">
    <property type="entry name" value="TBC1D23_C-like"/>
    <property type="match status" value="1"/>
</dbReference>
<gene>
    <name evidence="2" type="ORF">SMN809_LOCUS10869</name>
</gene>
<accession>A0A8S2MYR2</accession>